<dbReference type="EMBL" id="KN457459">
    <property type="protein sequence ID" value="KHG30501.1"/>
    <property type="molecule type" value="Genomic_DNA"/>
</dbReference>
<organism evidence="1 2">
    <name type="scientific">Gossypium arboreum</name>
    <name type="common">Tree cotton</name>
    <name type="synonym">Gossypium nanking</name>
    <dbReference type="NCBI Taxonomy" id="29729"/>
    <lineage>
        <taxon>Eukaryota</taxon>
        <taxon>Viridiplantae</taxon>
        <taxon>Streptophyta</taxon>
        <taxon>Embryophyta</taxon>
        <taxon>Tracheophyta</taxon>
        <taxon>Spermatophyta</taxon>
        <taxon>Magnoliopsida</taxon>
        <taxon>eudicotyledons</taxon>
        <taxon>Gunneridae</taxon>
        <taxon>Pentapetalae</taxon>
        <taxon>rosids</taxon>
        <taxon>malvids</taxon>
        <taxon>Malvales</taxon>
        <taxon>Malvaceae</taxon>
        <taxon>Malvoideae</taxon>
        <taxon>Gossypium</taxon>
    </lineage>
</organism>
<name>A0A0B0Q3B0_GOSAR</name>
<proteinExistence type="predicted"/>
<evidence type="ECO:0000313" key="1">
    <source>
        <dbReference type="EMBL" id="KHG30501.1"/>
    </source>
</evidence>
<dbReference type="AlphaFoldDB" id="A0A0B0Q3B0"/>
<evidence type="ECO:0000313" key="2">
    <source>
        <dbReference type="Proteomes" id="UP000032142"/>
    </source>
</evidence>
<accession>A0A0B0Q3B0</accession>
<reference evidence="2" key="1">
    <citation type="submission" date="2014-09" db="EMBL/GenBank/DDBJ databases">
        <authorList>
            <person name="Mudge J."/>
            <person name="Ramaraj T."/>
            <person name="Lindquist I.E."/>
            <person name="Bharti A.K."/>
            <person name="Sundararajan A."/>
            <person name="Cameron C.T."/>
            <person name="Woodward J.E."/>
            <person name="May G.D."/>
            <person name="Brubaker C."/>
            <person name="Broadhvest J."/>
            <person name="Wilkins T.A."/>
        </authorList>
    </citation>
    <scope>NUCLEOTIDE SEQUENCE</scope>
    <source>
        <strain evidence="2">cv. AKA8401</strain>
    </source>
</reference>
<protein>
    <submittedName>
        <fullName evidence="1">Hemicentin-1</fullName>
    </submittedName>
</protein>
<gene>
    <name evidence="1" type="ORF">F383_13829</name>
</gene>
<dbReference type="Proteomes" id="UP000032142">
    <property type="component" value="Unassembled WGS sequence"/>
</dbReference>
<keyword evidence="2" id="KW-1185">Reference proteome</keyword>
<sequence length="92" mass="10003">MSGIGIGHDMRAIVRPCLEHGINNVMRAIVRPCPGHGIGVVRCTNVRPCLGHGIGLDISAKLALGIKGRRRHRSHYHLKLLVSARKGGKKAW</sequence>